<sequence length="120" mass="13167">MPYRYLYPAALFFIAVGVYSTNNSLFEVGEVLVFGMIGAVFAALDFPAAPILLGYVLGPMVEENFRRALLLSRGDLLVFVKRPISAGFMAACALLILVQLFFALRTALRKRETAARLATS</sequence>
<feature type="domain" description="DUF112" evidence="2">
    <location>
        <begin position="1"/>
        <end position="53"/>
    </location>
</feature>
<keyword evidence="1" id="KW-0812">Transmembrane</keyword>
<dbReference type="PANTHER" id="PTHR35342">
    <property type="entry name" value="TRICARBOXYLIC TRANSPORT PROTEIN"/>
    <property type="match status" value="1"/>
</dbReference>
<evidence type="ECO:0000256" key="1">
    <source>
        <dbReference type="SAM" id="Phobius"/>
    </source>
</evidence>
<feature type="transmembrane region" description="Helical" evidence="1">
    <location>
        <begin position="32"/>
        <end position="57"/>
    </location>
</feature>
<evidence type="ECO:0000259" key="2">
    <source>
        <dbReference type="Pfam" id="PF01970"/>
    </source>
</evidence>
<dbReference type="PANTHER" id="PTHR35342:SF5">
    <property type="entry name" value="TRICARBOXYLIC TRANSPORT PROTEIN"/>
    <property type="match status" value="1"/>
</dbReference>
<feature type="transmembrane region" description="Helical" evidence="1">
    <location>
        <begin position="84"/>
        <end position="104"/>
    </location>
</feature>
<feature type="transmembrane region" description="Helical" evidence="1">
    <location>
        <begin position="6"/>
        <end position="25"/>
    </location>
</feature>
<organism evidence="3">
    <name type="scientific">mine drainage metagenome</name>
    <dbReference type="NCBI Taxonomy" id="410659"/>
    <lineage>
        <taxon>unclassified sequences</taxon>
        <taxon>metagenomes</taxon>
        <taxon>ecological metagenomes</taxon>
    </lineage>
</organism>
<dbReference type="AlphaFoldDB" id="A0A1J5QUM3"/>
<comment type="caution">
    <text evidence="3">The sequence shown here is derived from an EMBL/GenBank/DDBJ whole genome shotgun (WGS) entry which is preliminary data.</text>
</comment>
<proteinExistence type="predicted"/>
<keyword evidence="1" id="KW-0472">Membrane</keyword>
<dbReference type="InterPro" id="IPR002823">
    <property type="entry name" value="DUF112_TM"/>
</dbReference>
<evidence type="ECO:0000313" key="3">
    <source>
        <dbReference type="EMBL" id="OIQ87369.1"/>
    </source>
</evidence>
<gene>
    <name evidence="3" type="ORF">GALL_307880</name>
</gene>
<accession>A0A1J5QUM3</accession>
<reference evidence="3" key="1">
    <citation type="submission" date="2016-10" db="EMBL/GenBank/DDBJ databases">
        <title>Sequence of Gallionella enrichment culture.</title>
        <authorList>
            <person name="Poehlein A."/>
            <person name="Muehling M."/>
            <person name="Daniel R."/>
        </authorList>
    </citation>
    <scope>NUCLEOTIDE SEQUENCE</scope>
</reference>
<dbReference type="EMBL" id="MLJW01000426">
    <property type="protein sequence ID" value="OIQ87369.1"/>
    <property type="molecule type" value="Genomic_DNA"/>
</dbReference>
<protein>
    <submittedName>
        <fullName evidence="3">Tripartite tricarboxylate transporter TctA family protein</fullName>
    </submittedName>
</protein>
<dbReference type="Pfam" id="PF01970">
    <property type="entry name" value="TctA"/>
    <property type="match status" value="1"/>
</dbReference>
<name>A0A1J5QUM3_9ZZZZ</name>
<keyword evidence="1" id="KW-1133">Transmembrane helix</keyword>